<dbReference type="GO" id="GO:0016529">
    <property type="term" value="C:sarcoplasmic reticulum"/>
    <property type="evidence" value="ECO:0007669"/>
    <property type="project" value="UniProtKB-SubCell"/>
</dbReference>
<dbReference type="InterPro" id="IPR010569">
    <property type="entry name" value="Myotubularin-like_Pase_dom"/>
</dbReference>
<dbReference type="Proteomes" id="UP000694397">
    <property type="component" value="Chromosome 6"/>
</dbReference>
<dbReference type="GeneTree" id="ENSGT00940000160263"/>
<comment type="similarity">
    <text evidence="3">Belongs to the protein-tyrosine phosphatase family. Non-receptor class myotubularin subfamily.</text>
</comment>
<reference evidence="9 10" key="1">
    <citation type="submission" date="2019-04" db="EMBL/GenBank/DDBJ databases">
        <authorList>
            <consortium name="Wellcome Sanger Institute Data Sharing"/>
        </authorList>
    </citation>
    <scope>NUCLEOTIDE SEQUENCE [LARGE SCALE GENOMIC DNA]</scope>
</reference>
<dbReference type="Pfam" id="PF12578">
    <property type="entry name" value="3-PAP"/>
    <property type="match status" value="1"/>
</dbReference>
<evidence type="ECO:0000256" key="3">
    <source>
        <dbReference type="ARBA" id="ARBA00007471"/>
    </source>
</evidence>
<evidence type="ECO:0000313" key="10">
    <source>
        <dbReference type="Proteomes" id="UP000694397"/>
    </source>
</evidence>
<organism evidence="9 10">
    <name type="scientific">Scleropages formosus</name>
    <name type="common">Asian bonytongue</name>
    <name type="synonym">Osteoglossum formosum</name>
    <dbReference type="NCBI Taxonomy" id="113540"/>
    <lineage>
        <taxon>Eukaryota</taxon>
        <taxon>Metazoa</taxon>
        <taxon>Chordata</taxon>
        <taxon>Craniata</taxon>
        <taxon>Vertebrata</taxon>
        <taxon>Euteleostomi</taxon>
        <taxon>Actinopterygii</taxon>
        <taxon>Neopterygii</taxon>
        <taxon>Teleostei</taxon>
        <taxon>Osteoglossocephala</taxon>
        <taxon>Osteoglossomorpha</taxon>
        <taxon>Osteoglossiformes</taxon>
        <taxon>Osteoglossidae</taxon>
        <taxon>Scleropages</taxon>
    </lineage>
</organism>
<name>A0A8C9RZP0_SCLFO</name>
<evidence type="ECO:0000256" key="1">
    <source>
        <dbReference type="ARBA" id="ARBA00004204"/>
    </source>
</evidence>
<evidence type="ECO:0000313" key="9">
    <source>
        <dbReference type="Ensembl" id="ENSSFOP00015026986.1"/>
    </source>
</evidence>
<dbReference type="SUPFAM" id="SSF50729">
    <property type="entry name" value="PH domain-like"/>
    <property type="match status" value="1"/>
</dbReference>
<protein>
    <recommendedName>
        <fullName evidence="4">Myotubularin-related protein 12</fullName>
    </recommendedName>
    <alternativeName>
        <fullName evidence="7">Inactive phosphatidylinositol 3-phosphatase 12</fullName>
    </alternativeName>
</protein>
<dbReference type="PANTHER" id="PTHR10807">
    <property type="entry name" value="MYOTUBULARIN-RELATED"/>
    <property type="match status" value="1"/>
</dbReference>
<dbReference type="PANTHER" id="PTHR10807:SF37">
    <property type="entry name" value="MYOTUBULARIN-RELATED PROTEIN 12"/>
    <property type="match status" value="1"/>
</dbReference>
<gene>
    <name evidence="9" type="primary">MTMR12</name>
</gene>
<reference evidence="9" key="3">
    <citation type="submission" date="2025-09" db="UniProtKB">
        <authorList>
            <consortium name="Ensembl"/>
        </authorList>
    </citation>
    <scope>IDENTIFICATION</scope>
</reference>
<keyword evidence="10" id="KW-1185">Reference proteome</keyword>
<evidence type="ECO:0000256" key="2">
    <source>
        <dbReference type="ARBA" id="ARBA00004369"/>
    </source>
</evidence>
<dbReference type="GO" id="GO:0030017">
    <property type="term" value="C:sarcomere"/>
    <property type="evidence" value="ECO:0007669"/>
    <property type="project" value="UniProtKB-SubCell"/>
</dbReference>
<dbReference type="PROSITE" id="PS51339">
    <property type="entry name" value="PPASE_MYOTUBULARIN"/>
    <property type="match status" value="1"/>
</dbReference>
<comment type="subcellular location">
    <subcellularLocation>
        <location evidence="1">Cytoplasm</location>
        <location evidence="1">Myofibril</location>
        <location evidence="1">Sarcomere</location>
    </subcellularLocation>
    <subcellularLocation>
        <location evidence="2">Sarcoplasmic reticulum</location>
    </subcellularLocation>
</comment>
<dbReference type="AlphaFoldDB" id="A0A8C9RZP0"/>
<evidence type="ECO:0000256" key="6">
    <source>
        <dbReference type="ARBA" id="ARBA00022951"/>
    </source>
</evidence>
<evidence type="ECO:0000259" key="8">
    <source>
        <dbReference type="PROSITE" id="PS51339"/>
    </source>
</evidence>
<dbReference type="Pfam" id="PF06602">
    <property type="entry name" value="Myotub-related"/>
    <property type="match status" value="1"/>
</dbReference>
<dbReference type="InterPro" id="IPR022587">
    <property type="entry name" value="MTMR12-like_C"/>
</dbReference>
<dbReference type="GO" id="GO:0046856">
    <property type="term" value="P:phosphatidylinositol dephosphorylation"/>
    <property type="evidence" value="ECO:0007669"/>
    <property type="project" value="TreeGrafter"/>
</dbReference>
<dbReference type="Ensembl" id="ENSSFOT00015027295.2">
    <property type="protein sequence ID" value="ENSSFOP00015026986.1"/>
    <property type="gene ID" value="ENSSFOG00015017341.2"/>
</dbReference>
<dbReference type="SUPFAM" id="SSF52799">
    <property type="entry name" value="(Phosphotyrosine protein) phosphatases II"/>
    <property type="match status" value="1"/>
</dbReference>
<dbReference type="InterPro" id="IPR030564">
    <property type="entry name" value="Myotubularin"/>
</dbReference>
<sequence>MFSLGSGGGKSAKPSFVSYVTPEEIEPEPEGSLQEKSPEFLPGEVVFCSAKRILRCTQDDESECSVFGTLFLTNFRVSFVSDAVHSEDTVQLFKNKLYGENDIPLACVDQIYGDYDEKKKLITSSQVKNKYPSKIIIHCKDLRVFHFSLLCVKEEVRKKIFQGIIHHILDPKSLKCIFAFSYGEKAAPVPEVQRKQKTLMFETAEDWAAEMRRTKGSCKLVEDNKDFQIAQRLPQFFFTPTSVENEDLQKYQGRGVPIWCWSHHSGCALFKTAALPIAQEESTSKVQKAYVESMLNAVAQNHLYSVKTVDLSDALPNIQDIQQSYNKFKQNFLIDSIAEFWMSDVKWFSTLETSRWLSIIRQCLHKAVEVVESLERENTNILLIEEGGSDLCCVISSLVQLMLDPYYRTLVGFQSLVQKEWVAGGHNFLERSNLLHQRDKELQSPVFLLFLECVWQLLQQHSPAFQFSETYLTVLSDSINVAVFSTFLFSTPHQRATIMKAELDTGTLNIPPVWQWSLQFDCKAQGFFINPLYKAKSKQEKALRKAQRPKYTRQLSLPSTPSRRGFFKEETDNLKKMLRVKRISRWMQLPDSVQACVREFYSVWQRKPLDYHGLLLPCLDWPAVRLWTQRYLRWIPEVQILGGGDVAMLNKVAALVREVQELRTEVDRQVSQADPSLESPLVFARSSVRLSSSFPFAAARVWSFRPAIPISIGDSQMDLGQLASRDDEDTDYQ</sequence>
<dbReference type="Gene3D" id="2.30.29.30">
    <property type="entry name" value="Pleckstrin-homology domain (PH domain)/Phosphotyrosine-binding domain (PTB)"/>
    <property type="match status" value="1"/>
</dbReference>
<dbReference type="KEGG" id="sfm:108925040"/>
<accession>A0A8C9RZP0</accession>
<keyword evidence="5" id="KW-0963">Cytoplasm</keyword>
<evidence type="ECO:0000256" key="4">
    <source>
        <dbReference type="ARBA" id="ARBA00018495"/>
    </source>
</evidence>
<feature type="domain" description="Myotubularin phosphatase" evidence="8">
    <location>
        <begin position="201"/>
        <end position="631"/>
    </location>
</feature>
<dbReference type="OrthoDB" id="271628at2759"/>
<dbReference type="GO" id="GO:0016020">
    <property type="term" value="C:membrane"/>
    <property type="evidence" value="ECO:0007669"/>
    <property type="project" value="TreeGrafter"/>
</dbReference>
<dbReference type="InterPro" id="IPR029021">
    <property type="entry name" value="Prot-tyrosine_phosphatase-like"/>
</dbReference>
<dbReference type="InterPro" id="IPR011993">
    <property type="entry name" value="PH-like_dom_sf"/>
</dbReference>
<proteinExistence type="inferred from homology"/>
<evidence type="ECO:0000256" key="7">
    <source>
        <dbReference type="ARBA" id="ARBA00033343"/>
    </source>
</evidence>
<evidence type="ECO:0000256" key="5">
    <source>
        <dbReference type="ARBA" id="ARBA00022490"/>
    </source>
</evidence>
<keyword evidence="6" id="KW-0703">Sarcoplasmic reticulum</keyword>
<reference evidence="9" key="2">
    <citation type="submission" date="2025-08" db="UniProtKB">
        <authorList>
            <consortium name="Ensembl"/>
        </authorList>
    </citation>
    <scope>IDENTIFICATION</scope>
</reference>